<organism evidence="2 3">
    <name type="scientific">Pyrococcus furiosus (strain ATCC 43587 / DSM 3638 / JCM 8422 / Vc1)</name>
    <dbReference type="NCBI Taxonomy" id="186497"/>
    <lineage>
        <taxon>Archaea</taxon>
        <taxon>Methanobacteriati</taxon>
        <taxon>Methanobacteriota</taxon>
        <taxon>Thermococci</taxon>
        <taxon>Thermococcales</taxon>
        <taxon>Thermococcaceae</taxon>
        <taxon>Pyrococcus</taxon>
    </lineage>
</organism>
<dbReference type="OrthoDB" id="350705at2157"/>
<dbReference type="PANTHER" id="PTHR47618:SF1">
    <property type="entry name" value="BIFUNCTIONAL OLIGORIBONUCLEASE AND PAP PHOSPHATASE NRNA"/>
    <property type="match status" value="1"/>
</dbReference>
<sequence>MKGERKLKELLKSLNKDERIIILCHHNADPDALGSAIALSRLLLHLGFKNVRIGIAQSIASYARKLTLFSPVPIEKDPIIQEKYVFIVDTSSLEQLAPIDIPPSSYLIVIDHHTEKENPIPADISLLDPTKTSTSEIVWEIFKKYKFSDEESAKALLAGIVSDTSNFRYANAKTFKTVYEILNLYEISLGEIYQLIAPVSDENIEQAKRVAVLKACQRMQIHKFRKFIIVTSKVSAYEALVCKVFVNLGADVAIVGSEKKGEVRISARARENIVKMGLHLGKIMEKVGDIIDGAGGGHAGAAGANGKKNLDKAMKFLVKEIKNELKKISG</sequence>
<name>A0A5C0XTJ4_PYRFU</name>
<dbReference type="Proteomes" id="UP000324354">
    <property type="component" value="Chromosome"/>
</dbReference>
<evidence type="ECO:0000259" key="1">
    <source>
        <dbReference type="PROSITE" id="PS50206"/>
    </source>
</evidence>
<protein>
    <submittedName>
        <fullName evidence="2">Bifunctional oligoribonuclease/PAP phosphatase NrnA</fullName>
    </submittedName>
</protein>
<dbReference type="InterPro" id="IPR003156">
    <property type="entry name" value="DHHA1_dom"/>
</dbReference>
<evidence type="ECO:0000313" key="3">
    <source>
        <dbReference type="Proteomes" id="UP000324354"/>
    </source>
</evidence>
<accession>A0A5C0XTJ4</accession>
<dbReference type="RefSeq" id="WP_011011498.1">
    <property type="nucleotide sequence ID" value="NC_003413.1"/>
</dbReference>
<dbReference type="PROSITE" id="PS50206">
    <property type="entry name" value="RHODANESE_3"/>
    <property type="match status" value="1"/>
</dbReference>
<evidence type="ECO:0000313" key="2">
    <source>
        <dbReference type="EMBL" id="QEK78070.1"/>
    </source>
</evidence>
<reference evidence="2 3" key="1">
    <citation type="submission" date="2017-08" db="EMBL/GenBank/DDBJ databases">
        <title>Resequencing and Reannotation of the genome of Pyrococcus furiosus type strain DSM3638.</title>
        <authorList>
            <person name="Reichelt R.M."/>
            <person name="Bunk B."/>
        </authorList>
    </citation>
    <scope>NUCLEOTIDE SEQUENCE [LARGE SCALE GENOMIC DNA]</scope>
    <source>
        <strain evidence="2 3">DSM 3638</strain>
    </source>
</reference>
<dbReference type="Pfam" id="PF02272">
    <property type="entry name" value="DHHA1"/>
    <property type="match status" value="1"/>
</dbReference>
<dbReference type="Gene3D" id="3.10.310.40">
    <property type="match status" value="1"/>
</dbReference>
<dbReference type="PANTHER" id="PTHR47618">
    <property type="entry name" value="BIFUNCTIONAL OLIGORIBONUCLEASE AND PAP PHOSPHATASE NRNA"/>
    <property type="match status" value="1"/>
</dbReference>
<dbReference type="Gene3D" id="3.90.1640.10">
    <property type="entry name" value="inorganic pyrophosphatase (n-terminal core)"/>
    <property type="match status" value="1"/>
</dbReference>
<dbReference type="InterPro" id="IPR001667">
    <property type="entry name" value="DDH_dom"/>
</dbReference>
<proteinExistence type="predicted"/>
<dbReference type="Pfam" id="PF01368">
    <property type="entry name" value="DHH"/>
    <property type="match status" value="1"/>
</dbReference>
<dbReference type="InterPro" id="IPR038763">
    <property type="entry name" value="DHH_sf"/>
</dbReference>
<dbReference type="GeneID" id="13302157"/>
<gene>
    <name evidence="2" type="ORF">PFDSM3638_01735</name>
</gene>
<dbReference type="InterPro" id="IPR001763">
    <property type="entry name" value="Rhodanese-like_dom"/>
</dbReference>
<feature type="domain" description="Rhodanese" evidence="1">
    <location>
        <begin position="2"/>
        <end position="53"/>
    </location>
</feature>
<dbReference type="SUPFAM" id="SSF64182">
    <property type="entry name" value="DHH phosphoesterases"/>
    <property type="match status" value="1"/>
</dbReference>
<dbReference type="GO" id="GO:0003676">
    <property type="term" value="F:nucleic acid binding"/>
    <property type="evidence" value="ECO:0007669"/>
    <property type="project" value="InterPro"/>
</dbReference>
<dbReference type="AlphaFoldDB" id="A0A5C0XTJ4"/>
<dbReference type="EMBL" id="CP023154">
    <property type="protein sequence ID" value="QEK78070.1"/>
    <property type="molecule type" value="Genomic_DNA"/>
</dbReference>
<dbReference type="GeneID" id="41712150"/>
<dbReference type="InterPro" id="IPR051319">
    <property type="entry name" value="Oligoribo/pAp-PDE_c-di-AMP_PDE"/>
</dbReference>